<feature type="region of interest" description="Disordered" evidence="2">
    <location>
        <begin position="867"/>
        <end position="886"/>
    </location>
</feature>
<feature type="region of interest" description="Disordered" evidence="2">
    <location>
        <begin position="372"/>
        <end position="413"/>
    </location>
</feature>
<protein>
    <submittedName>
        <fullName evidence="4">Uncharacterized protein LOC121402870</fullName>
    </submittedName>
</protein>
<dbReference type="OrthoDB" id="9909828at2759"/>
<sequence>MSCRGVAIAGTGSKDPPSQHHLTGKVVPSSERKGQQISKMDATPYTFQASSETMFASQLLEFKTSLIEAAAELHMGRSAKIQYEEQMSKVMMEKQDLLWQNETLSNQTKNLDKQHTEAVDALKKQFQAKMCAVEQEKGQIQLAVEAKGKEIGSLKEELKALQMLNSNLQKKLHEMEQKAQLHMVAKEDHIRQLSEFERCYANITCQFAIAKDMHEKLEQNVQEAIQQNHKLMSENKEKNSESDHLREELRENSVELMKYKVMCEKQADEEKHILTEKEQQLRELQNKLLMETEVNKKLSEANLSLKDEKQEALRSLFNMMELIQRYSQTIQHLEIQLTSVEKDYQALERDNELQRAKAKENEEKFLALQSEHEKALEMQKKQDETVTLQTDTKSNEQESANKKHKDSPELESEDMRTIVLSQDQPHPSSMIPDLKENLCKSEYLQSENTAELAQVKSMEEIPLENCSSSSTAVKEILAKKAIASLSDPGDDPNGSQRVYNKGLGEEQKDEFNFSKVKFPASQDFAKQSCEVEFMEETPTNEINVKSAKVPPDNNKRPSQPEDSCNDVYGDDRSNMVHNAENGRSVDSQLFPPLKKILRSENFSAKAKVTSGKSISCLIQAGNPYQSHAQNWSPPKFHMVSSRSLVYKQYQKDLEDENPTVLFSDIPAAKETCTDDRNTLINEENPNKQVLNVEESPLTPPITVQKEENGNLQNTPVYSPKSHSLSTDGPTVGTARRNLDNSEHGDTLKSNLSETNETLASGYNSTACHEVKNGEWGNPNLVGEETKESVVSYNAQETTGGNVPGESCPTLDSGKSNSAINTCSGEILEETDIMRPPADASALRDHPTLKSYHSAEWSAVAQIYQDVSKRQPPASPELPSEGKVGRSCSKLQDKVSEIEKLLFTQRLSGVMKRKLAEDIQMAGE</sequence>
<dbReference type="CTD" id="121402870"/>
<gene>
    <name evidence="4" type="primary">LOC121402870</name>
</gene>
<dbReference type="Pfam" id="PF15818">
    <property type="entry name" value="CCDC73"/>
    <property type="match status" value="1"/>
</dbReference>
<evidence type="ECO:0000256" key="1">
    <source>
        <dbReference type="SAM" id="Coils"/>
    </source>
</evidence>
<feature type="coiled-coil region" evidence="1">
    <location>
        <begin position="207"/>
        <end position="364"/>
    </location>
</feature>
<proteinExistence type="predicted"/>
<reference evidence="4" key="1">
    <citation type="submission" date="2025-08" db="UniProtKB">
        <authorList>
            <consortium name="RefSeq"/>
        </authorList>
    </citation>
    <scope>IDENTIFICATION</scope>
    <source>
        <strain evidence="4">J_2021</strain>
        <tissue evidence="4">Erythrocytes</tissue>
    </source>
</reference>
<feature type="region of interest" description="Disordered" evidence="2">
    <location>
        <begin position="700"/>
        <end position="748"/>
    </location>
</feature>
<dbReference type="PANTHER" id="PTHR28660:SF1">
    <property type="entry name" value="COILED-COIL DOMAIN-CONTAINING PROTEIN 73"/>
    <property type="match status" value="1"/>
</dbReference>
<accession>A0A8J1MVP1</accession>
<dbReference type="RefSeq" id="XP_041445526.1">
    <property type="nucleotide sequence ID" value="XM_041589592.1"/>
</dbReference>
<dbReference type="Proteomes" id="UP000186698">
    <property type="component" value="Chromosome 4L"/>
</dbReference>
<feature type="region of interest" description="Disordered" evidence="2">
    <location>
        <begin position="1"/>
        <end position="39"/>
    </location>
</feature>
<dbReference type="InterPro" id="IPR031650">
    <property type="entry name" value="CCDC73"/>
</dbReference>
<feature type="compositionally biased region" description="Polar residues" evidence="2">
    <location>
        <begin position="709"/>
        <end position="728"/>
    </location>
</feature>
<keyword evidence="3" id="KW-1185">Reference proteome</keyword>
<feature type="compositionally biased region" description="Basic and acidic residues" evidence="2">
    <location>
        <begin position="736"/>
        <end position="746"/>
    </location>
</feature>
<feature type="coiled-coil region" evidence="1">
    <location>
        <begin position="151"/>
        <end position="178"/>
    </location>
</feature>
<feature type="region of interest" description="Disordered" evidence="2">
    <location>
        <begin position="541"/>
        <end position="586"/>
    </location>
</feature>
<evidence type="ECO:0000313" key="4">
    <source>
        <dbReference type="RefSeq" id="XP_041445526.1"/>
    </source>
</evidence>
<name>A0A8J1MVP1_XENLA</name>
<dbReference type="GeneID" id="121402870"/>
<dbReference type="PANTHER" id="PTHR28660">
    <property type="entry name" value="COILED-COIL DOMAIN-CONTAINING PROTEIN 73"/>
    <property type="match status" value="1"/>
</dbReference>
<feature type="compositionally biased region" description="Basic and acidic residues" evidence="2">
    <location>
        <begin position="372"/>
        <end position="384"/>
    </location>
</feature>
<keyword evidence="1" id="KW-0175">Coiled coil</keyword>
<organism evidence="3 4">
    <name type="scientific">Xenopus laevis</name>
    <name type="common">African clawed frog</name>
    <dbReference type="NCBI Taxonomy" id="8355"/>
    <lineage>
        <taxon>Eukaryota</taxon>
        <taxon>Metazoa</taxon>
        <taxon>Chordata</taxon>
        <taxon>Craniata</taxon>
        <taxon>Vertebrata</taxon>
        <taxon>Euteleostomi</taxon>
        <taxon>Amphibia</taxon>
        <taxon>Batrachia</taxon>
        <taxon>Anura</taxon>
        <taxon>Pipoidea</taxon>
        <taxon>Pipidae</taxon>
        <taxon>Xenopodinae</taxon>
        <taxon>Xenopus</taxon>
        <taxon>Xenopus</taxon>
    </lineage>
</organism>
<evidence type="ECO:0000313" key="3">
    <source>
        <dbReference type="Proteomes" id="UP000186698"/>
    </source>
</evidence>
<evidence type="ECO:0000256" key="2">
    <source>
        <dbReference type="SAM" id="MobiDB-lite"/>
    </source>
</evidence>
<dbReference type="KEGG" id="xla:121402870"/>
<dbReference type="AlphaFoldDB" id="A0A8J1MVP1"/>